<comment type="cofactor">
    <cofactor evidence="1">
        <name>FAD</name>
        <dbReference type="ChEBI" id="CHEBI:57692"/>
    </cofactor>
</comment>
<dbReference type="Gene3D" id="3.30.465.10">
    <property type="match status" value="1"/>
</dbReference>
<dbReference type="InterPro" id="IPR050416">
    <property type="entry name" value="FAD-linked_Oxidoreductase"/>
</dbReference>
<dbReference type="PROSITE" id="PS51387">
    <property type="entry name" value="FAD_PCMH"/>
    <property type="match status" value="1"/>
</dbReference>
<evidence type="ECO:0000256" key="2">
    <source>
        <dbReference type="ARBA" id="ARBA00005466"/>
    </source>
</evidence>
<feature type="domain" description="FAD-binding PCMH-type" evidence="6">
    <location>
        <begin position="11"/>
        <end position="179"/>
    </location>
</feature>
<dbReference type="EMBL" id="JBBJUP010000014">
    <property type="protein sequence ID" value="MEJ8280678.1"/>
    <property type="molecule type" value="Genomic_DNA"/>
</dbReference>
<gene>
    <name evidence="7" type="ORF">WJX68_17180</name>
</gene>
<evidence type="ECO:0000259" key="6">
    <source>
        <dbReference type="PROSITE" id="PS51387"/>
    </source>
</evidence>
<comment type="caution">
    <text evidence="7">The sequence shown here is derived from an EMBL/GenBank/DDBJ whole genome shotgun (WGS) entry which is preliminary data.</text>
</comment>
<evidence type="ECO:0000256" key="5">
    <source>
        <dbReference type="ARBA" id="ARBA00023002"/>
    </source>
</evidence>
<evidence type="ECO:0000256" key="1">
    <source>
        <dbReference type="ARBA" id="ARBA00001974"/>
    </source>
</evidence>
<dbReference type="PANTHER" id="PTHR42973:SF39">
    <property type="entry name" value="FAD-BINDING PCMH-TYPE DOMAIN-CONTAINING PROTEIN"/>
    <property type="match status" value="1"/>
</dbReference>
<evidence type="ECO:0000256" key="4">
    <source>
        <dbReference type="ARBA" id="ARBA00022827"/>
    </source>
</evidence>
<dbReference type="Pfam" id="PF01565">
    <property type="entry name" value="FAD_binding_4"/>
    <property type="match status" value="1"/>
</dbReference>
<dbReference type="RefSeq" id="WP_340292094.1">
    <property type="nucleotide sequence ID" value="NZ_JBBJUP010000014.1"/>
</dbReference>
<dbReference type="InterPro" id="IPR006093">
    <property type="entry name" value="Oxy_OxRdtase_FAD_BS"/>
</dbReference>
<keyword evidence="4" id="KW-0274">FAD</keyword>
<dbReference type="InterPro" id="IPR036318">
    <property type="entry name" value="FAD-bd_PCMH-like_sf"/>
</dbReference>
<dbReference type="PROSITE" id="PS00862">
    <property type="entry name" value="OX2_COVAL_FAD"/>
    <property type="match status" value="1"/>
</dbReference>
<evidence type="ECO:0000313" key="8">
    <source>
        <dbReference type="Proteomes" id="UP001364211"/>
    </source>
</evidence>
<accession>A0ABU8T9P4</accession>
<proteinExistence type="inferred from homology"/>
<keyword evidence="8" id="KW-1185">Reference proteome</keyword>
<comment type="similarity">
    <text evidence="2">Belongs to the oxygen-dependent FAD-linked oxidoreductase family.</text>
</comment>
<keyword evidence="5" id="KW-0560">Oxidoreductase</keyword>
<dbReference type="SUPFAM" id="SSF56176">
    <property type="entry name" value="FAD-binding/transporter-associated domain-like"/>
    <property type="match status" value="1"/>
</dbReference>
<dbReference type="InterPro" id="IPR016166">
    <property type="entry name" value="FAD-bd_PCMH"/>
</dbReference>
<dbReference type="PANTHER" id="PTHR42973">
    <property type="entry name" value="BINDING OXIDOREDUCTASE, PUTATIVE (AFU_ORTHOLOGUE AFUA_1G17690)-RELATED"/>
    <property type="match status" value="1"/>
</dbReference>
<sequence>MTTTRSFQTGLVHAPTVVIAATGPGDVAAALALARRDGLEVTVHSTGHGLCRPCRGGLLLDTAAMDAVAVDPRTATVRAGAGATWADVTAAAAPHGLRPPSGSAPSVGVVGYLAGGGLGLTARTDGWAADHVRAVELVDGGGPRRVTAGSDPAAFARLRGTGPEPGEVVTAVEVGLLPAAGLVGGGLVRVLGPSDAPGDPAALHAWAAWTADLPGAVTSGVSVVPYPDAPFLPAHLRGRRVLRVGVVSTAGAGTDALLAPLRAAVAWDDDTVGPLDPRDTARVYAEPDFPHAYLGDDVLVGSLDPAGLDAVAARTGPMAVTGIRHLGGAAGRAPAVADTVRGRDAAFLVNVLAPFDGDGDGDGTVGADRAWAAVDGLLDGFAGRAAAGAGHPSFRYGPPRAVSHRR</sequence>
<dbReference type="InterPro" id="IPR006094">
    <property type="entry name" value="Oxid_FAD_bind_N"/>
</dbReference>
<evidence type="ECO:0000256" key="3">
    <source>
        <dbReference type="ARBA" id="ARBA00022630"/>
    </source>
</evidence>
<dbReference type="Proteomes" id="UP001364211">
    <property type="component" value="Unassembled WGS sequence"/>
</dbReference>
<reference evidence="7 8" key="1">
    <citation type="submission" date="2024-03" db="EMBL/GenBank/DDBJ databases">
        <title>Draft genome sequence of Pseudonocardia sp. DW16-2.</title>
        <authorList>
            <person name="Duangmal K."/>
        </authorList>
    </citation>
    <scope>NUCLEOTIDE SEQUENCE [LARGE SCALE GENOMIC DNA]</scope>
    <source>
        <strain evidence="7 8">DW16-2</strain>
    </source>
</reference>
<dbReference type="InterPro" id="IPR016169">
    <property type="entry name" value="FAD-bd_PCMH_sub2"/>
</dbReference>
<protein>
    <submittedName>
        <fullName evidence="7">FAD-binding protein</fullName>
    </submittedName>
</protein>
<organism evidence="7 8">
    <name type="scientific">Pseudonocardia spirodelae</name>
    <dbReference type="NCBI Taxonomy" id="3133431"/>
    <lineage>
        <taxon>Bacteria</taxon>
        <taxon>Bacillati</taxon>
        <taxon>Actinomycetota</taxon>
        <taxon>Actinomycetes</taxon>
        <taxon>Pseudonocardiales</taxon>
        <taxon>Pseudonocardiaceae</taxon>
        <taxon>Pseudonocardia</taxon>
    </lineage>
</organism>
<dbReference type="Gene3D" id="3.40.462.20">
    <property type="match status" value="1"/>
</dbReference>
<name>A0ABU8T9P4_9PSEU</name>
<keyword evidence="3" id="KW-0285">Flavoprotein</keyword>
<evidence type="ECO:0000313" key="7">
    <source>
        <dbReference type="EMBL" id="MEJ8280678.1"/>
    </source>
</evidence>